<dbReference type="AlphaFoldDB" id="A0A9P8VKF8"/>
<organism evidence="3 4">
    <name type="scientific">Plectosphaerella plurivora</name>
    <dbReference type="NCBI Taxonomy" id="936078"/>
    <lineage>
        <taxon>Eukaryota</taxon>
        <taxon>Fungi</taxon>
        <taxon>Dikarya</taxon>
        <taxon>Ascomycota</taxon>
        <taxon>Pezizomycotina</taxon>
        <taxon>Sordariomycetes</taxon>
        <taxon>Hypocreomycetidae</taxon>
        <taxon>Glomerellales</taxon>
        <taxon>Plectosphaerellaceae</taxon>
        <taxon>Plectosphaerella</taxon>
    </lineage>
</organism>
<keyword evidence="4" id="KW-1185">Reference proteome</keyword>
<dbReference type="EMBL" id="JAGSXJ010000002">
    <property type="protein sequence ID" value="KAH6695575.1"/>
    <property type="molecule type" value="Genomic_DNA"/>
</dbReference>
<accession>A0A9P8VKF8</accession>
<evidence type="ECO:0000313" key="3">
    <source>
        <dbReference type="EMBL" id="KAH6695575.1"/>
    </source>
</evidence>
<sequence length="78" mass="9026">MRRWGWTMWWLCPWMPMMPIASAGRGLCGPSTAEVEVRNGWSGEAGRSVGQMKVRRKRLTGTSHKHRRRPVFKDGKSR</sequence>
<protein>
    <recommendedName>
        <fullName evidence="5">Secreted protein</fullName>
    </recommendedName>
</protein>
<gene>
    <name evidence="3" type="ORF">F5X68DRAFT_31000</name>
</gene>
<evidence type="ECO:0000256" key="1">
    <source>
        <dbReference type="SAM" id="MobiDB-lite"/>
    </source>
</evidence>
<evidence type="ECO:0000256" key="2">
    <source>
        <dbReference type="SAM" id="SignalP"/>
    </source>
</evidence>
<dbReference type="Proteomes" id="UP000770015">
    <property type="component" value="Unassembled WGS sequence"/>
</dbReference>
<keyword evidence="2" id="KW-0732">Signal</keyword>
<feature type="chain" id="PRO_5040462127" description="Secreted protein" evidence="2">
    <location>
        <begin position="24"/>
        <end position="78"/>
    </location>
</feature>
<feature type="signal peptide" evidence="2">
    <location>
        <begin position="1"/>
        <end position="23"/>
    </location>
</feature>
<proteinExistence type="predicted"/>
<reference evidence="3" key="1">
    <citation type="journal article" date="2021" name="Nat. Commun.">
        <title>Genetic determinants of endophytism in the Arabidopsis root mycobiome.</title>
        <authorList>
            <person name="Mesny F."/>
            <person name="Miyauchi S."/>
            <person name="Thiergart T."/>
            <person name="Pickel B."/>
            <person name="Atanasova L."/>
            <person name="Karlsson M."/>
            <person name="Huettel B."/>
            <person name="Barry K.W."/>
            <person name="Haridas S."/>
            <person name="Chen C."/>
            <person name="Bauer D."/>
            <person name="Andreopoulos W."/>
            <person name="Pangilinan J."/>
            <person name="LaButti K."/>
            <person name="Riley R."/>
            <person name="Lipzen A."/>
            <person name="Clum A."/>
            <person name="Drula E."/>
            <person name="Henrissat B."/>
            <person name="Kohler A."/>
            <person name="Grigoriev I.V."/>
            <person name="Martin F.M."/>
            <person name="Hacquard S."/>
        </authorList>
    </citation>
    <scope>NUCLEOTIDE SEQUENCE</scope>
    <source>
        <strain evidence="3">MPI-SDFR-AT-0117</strain>
    </source>
</reference>
<comment type="caution">
    <text evidence="3">The sequence shown here is derived from an EMBL/GenBank/DDBJ whole genome shotgun (WGS) entry which is preliminary data.</text>
</comment>
<feature type="compositionally biased region" description="Basic residues" evidence="1">
    <location>
        <begin position="53"/>
        <end position="70"/>
    </location>
</feature>
<name>A0A9P8VKF8_9PEZI</name>
<evidence type="ECO:0000313" key="4">
    <source>
        <dbReference type="Proteomes" id="UP000770015"/>
    </source>
</evidence>
<evidence type="ECO:0008006" key="5">
    <source>
        <dbReference type="Google" id="ProtNLM"/>
    </source>
</evidence>
<feature type="region of interest" description="Disordered" evidence="1">
    <location>
        <begin position="44"/>
        <end position="78"/>
    </location>
</feature>